<dbReference type="PANTHER" id="PTHR11238:SF9">
    <property type="entry name" value="PROMININ, ISOFORM D"/>
    <property type="match status" value="1"/>
</dbReference>
<keyword evidence="1" id="KW-0472">Membrane</keyword>
<evidence type="ECO:0000256" key="1">
    <source>
        <dbReference type="SAM" id="Phobius"/>
    </source>
</evidence>
<keyword evidence="3" id="KW-1185">Reference proteome</keyword>
<feature type="non-terminal residue" evidence="2">
    <location>
        <position position="1"/>
    </location>
</feature>
<gene>
    <name evidence="2" type="ORF">PENTCL1PPCAC_18742</name>
</gene>
<evidence type="ECO:0000313" key="3">
    <source>
        <dbReference type="Proteomes" id="UP001432027"/>
    </source>
</evidence>
<sequence length="90" mass="9304">QIPIIVYIAIGVAFSVITLIGAIVTCVWACSCRRGGKGCSSTCMNISGIILAFISFGFVVASIVLYALSVDSLVNGVVTAPDQLSSIFNS</sequence>
<comment type="caution">
    <text evidence="2">The sequence shown here is derived from an EMBL/GenBank/DDBJ whole genome shotgun (WGS) entry which is preliminary data.</text>
</comment>
<dbReference type="AlphaFoldDB" id="A0AAV5TQ83"/>
<reference evidence="2" key="1">
    <citation type="submission" date="2023-10" db="EMBL/GenBank/DDBJ databases">
        <title>Genome assembly of Pristionchus species.</title>
        <authorList>
            <person name="Yoshida K."/>
            <person name="Sommer R.J."/>
        </authorList>
    </citation>
    <scope>NUCLEOTIDE SEQUENCE</scope>
    <source>
        <strain evidence="2">RS0144</strain>
    </source>
</reference>
<feature type="transmembrane region" description="Helical" evidence="1">
    <location>
        <begin position="6"/>
        <end position="30"/>
    </location>
</feature>
<dbReference type="PANTHER" id="PTHR11238">
    <property type="entry name" value="PROMININ ISOFORM D-RELATED"/>
    <property type="match status" value="1"/>
</dbReference>
<keyword evidence="1" id="KW-1133">Transmembrane helix</keyword>
<accession>A0AAV5TQ83</accession>
<organism evidence="2 3">
    <name type="scientific">Pristionchus entomophagus</name>
    <dbReference type="NCBI Taxonomy" id="358040"/>
    <lineage>
        <taxon>Eukaryota</taxon>
        <taxon>Metazoa</taxon>
        <taxon>Ecdysozoa</taxon>
        <taxon>Nematoda</taxon>
        <taxon>Chromadorea</taxon>
        <taxon>Rhabditida</taxon>
        <taxon>Rhabditina</taxon>
        <taxon>Diplogasteromorpha</taxon>
        <taxon>Diplogasteroidea</taxon>
        <taxon>Neodiplogasteridae</taxon>
        <taxon>Pristionchus</taxon>
    </lineage>
</organism>
<protein>
    <submittedName>
        <fullName evidence="2">Uncharacterized protein</fullName>
    </submittedName>
</protein>
<keyword evidence="1" id="KW-0812">Transmembrane</keyword>
<feature type="transmembrane region" description="Helical" evidence="1">
    <location>
        <begin position="42"/>
        <end position="68"/>
    </location>
</feature>
<dbReference type="EMBL" id="BTSX01000004">
    <property type="protein sequence ID" value="GMS96567.1"/>
    <property type="molecule type" value="Genomic_DNA"/>
</dbReference>
<dbReference type="Proteomes" id="UP001432027">
    <property type="component" value="Unassembled WGS sequence"/>
</dbReference>
<evidence type="ECO:0000313" key="2">
    <source>
        <dbReference type="EMBL" id="GMS96567.1"/>
    </source>
</evidence>
<proteinExistence type="predicted"/>
<name>A0AAV5TQ83_9BILA</name>
<feature type="non-terminal residue" evidence="2">
    <location>
        <position position="90"/>
    </location>
</feature>